<proteinExistence type="predicted"/>
<evidence type="ECO:0000313" key="1">
    <source>
        <dbReference type="EMBL" id="ACM39312.1"/>
    </source>
</evidence>
<geneLocation type="plasmid" evidence="1 2">
    <name>pAtS4b</name>
</geneLocation>
<sequence length="106" mass="11457">MELRAIVALAVGTARPGFGSYSAEKQRRTKPPLLSMSGVLWRETGIEVLPADMPALVGPSGGHVVAVAAKERENDLLRIVKDAELGLVLDSPQQRCRQELLGNRAR</sequence>
<dbReference type="AlphaFoldDB" id="B9K364"/>
<dbReference type="KEGG" id="avi:Avi_9583"/>
<evidence type="ECO:0000313" key="2">
    <source>
        <dbReference type="Proteomes" id="UP000001596"/>
    </source>
</evidence>
<dbReference type="Proteomes" id="UP000001596">
    <property type="component" value="Plasmid pAtS4b"/>
</dbReference>
<dbReference type="HOGENOM" id="CLU_2217426_0_0_5"/>
<name>B9K364_ALLAM</name>
<organism evidence="1 2">
    <name type="scientific">Allorhizobium ampelinum (strain ATCC BAA-846 / DSM 112012 / S4)</name>
    <name type="common">Agrobacterium vitis (strain S4)</name>
    <dbReference type="NCBI Taxonomy" id="311402"/>
    <lineage>
        <taxon>Bacteria</taxon>
        <taxon>Pseudomonadati</taxon>
        <taxon>Pseudomonadota</taxon>
        <taxon>Alphaproteobacteria</taxon>
        <taxon>Hyphomicrobiales</taxon>
        <taxon>Rhizobiaceae</taxon>
        <taxon>Rhizobium/Agrobacterium group</taxon>
        <taxon>Allorhizobium</taxon>
        <taxon>Allorhizobium ampelinum</taxon>
    </lineage>
</organism>
<protein>
    <submittedName>
        <fullName evidence="1">Uncharacterized protein</fullName>
    </submittedName>
</protein>
<gene>
    <name evidence="1" type="ordered locus">Avi_9583</name>
</gene>
<keyword evidence="1" id="KW-0614">Plasmid</keyword>
<keyword evidence="2" id="KW-1185">Reference proteome</keyword>
<reference evidence="1 2" key="1">
    <citation type="journal article" date="2009" name="J. Bacteriol.">
        <title>Genome sequences of three Agrobacterium biovars help elucidate the evolution of multichromosome genomes in bacteria.</title>
        <authorList>
            <person name="Slater S.C."/>
            <person name="Goldman B.S."/>
            <person name="Goodner B."/>
            <person name="Setubal J.C."/>
            <person name="Farrand S.K."/>
            <person name="Nester E.W."/>
            <person name="Burr T.J."/>
            <person name="Banta L."/>
            <person name="Dickerman A.W."/>
            <person name="Paulsen I."/>
            <person name="Otten L."/>
            <person name="Suen G."/>
            <person name="Welch R."/>
            <person name="Almeida N.F."/>
            <person name="Arnold F."/>
            <person name="Burton O.T."/>
            <person name="Du Z."/>
            <person name="Ewing A."/>
            <person name="Godsy E."/>
            <person name="Heisel S."/>
            <person name="Houmiel K.L."/>
            <person name="Jhaveri J."/>
            <person name="Lu J."/>
            <person name="Miller N.M."/>
            <person name="Norton S."/>
            <person name="Chen Q."/>
            <person name="Phoolcharoen W."/>
            <person name="Ohlin V."/>
            <person name="Ondrusek D."/>
            <person name="Pride N."/>
            <person name="Stricklin S.L."/>
            <person name="Sun J."/>
            <person name="Wheeler C."/>
            <person name="Wilson L."/>
            <person name="Zhu H."/>
            <person name="Wood D.W."/>
        </authorList>
    </citation>
    <scope>NUCLEOTIDE SEQUENCE [LARGE SCALE GENOMIC DNA]</scope>
    <source>
        <strain evidence="2">S4 / ATCC BAA-846</strain>
        <plasmid evidence="1 2">pAtS4b</plasmid>
    </source>
</reference>
<accession>B9K364</accession>
<dbReference type="EMBL" id="CP000635">
    <property type="protein sequence ID" value="ACM39312.1"/>
    <property type="molecule type" value="Genomic_DNA"/>
</dbReference>